<protein>
    <submittedName>
        <fullName evidence="2">Enoyl-CoA hydratase</fullName>
        <ecNumber evidence="2">4.2.1.17</ecNumber>
    </submittedName>
</protein>
<comment type="similarity">
    <text evidence="1">Belongs to the enoyl-CoA hydratase/isomerase family.</text>
</comment>
<dbReference type="PANTHER" id="PTHR43459:SF1">
    <property type="entry name" value="EG:BACN32G11.4 PROTEIN"/>
    <property type="match status" value="1"/>
</dbReference>
<dbReference type="EMBL" id="QHHQ01000001">
    <property type="protein sequence ID" value="RAI04124.1"/>
    <property type="molecule type" value="Genomic_DNA"/>
</dbReference>
<dbReference type="PANTHER" id="PTHR43459">
    <property type="entry name" value="ENOYL-COA HYDRATASE"/>
    <property type="match status" value="1"/>
</dbReference>
<dbReference type="InterPro" id="IPR001753">
    <property type="entry name" value="Enoyl-CoA_hydra/iso"/>
</dbReference>
<dbReference type="InterPro" id="IPR029045">
    <property type="entry name" value="ClpP/crotonase-like_dom_sf"/>
</dbReference>
<evidence type="ECO:0000313" key="3">
    <source>
        <dbReference type="Proteomes" id="UP000249590"/>
    </source>
</evidence>
<keyword evidence="2" id="KW-0456">Lyase</keyword>
<reference evidence="2 3" key="1">
    <citation type="submission" date="2018-05" db="EMBL/GenBank/DDBJ databases">
        <title>Acuticoccus sediminis sp. nov., isolated from deep-sea sediment of Indian Ocean.</title>
        <authorList>
            <person name="Liu X."/>
            <person name="Lai Q."/>
            <person name="Du Y."/>
            <person name="Sun F."/>
            <person name="Zhang X."/>
            <person name="Wang S."/>
            <person name="Shao Z."/>
        </authorList>
    </citation>
    <scope>NUCLEOTIDE SEQUENCE [LARGE SCALE GENOMIC DNA]</scope>
    <source>
        <strain evidence="2 3">PTG4-2</strain>
    </source>
</reference>
<dbReference type="EC" id="4.2.1.17" evidence="2"/>
<organism evidence="2 3">
    <name type="scientific">Acuticoccus sediminis</name>
    <dbReference type="NCBI Taxonomy" id="2184697"/>
    <lineage>
        <taxon>Bacteria</taxon>
        <taxon>Pseudomonadati</taxon>
        <taxon>Pseudomonadota</taxon>
        <taxon>Alphaproteobacteria</taxon>
        <taxon>Hyphomicrobiales</taxon>
        <taxon>Amorphaceae</taxon>
        <taxon>Acuticoccus</taxon>
    </lineage>
</organism>
<accession>A0A8B2P2G2</accession>
<dbReference type="Gene3D" id="1.10.12.10">
    <property type="entry name" value="Lyase 2-enoyl-coa Hydratase, Chain A, domain 2"/>
    <property type="match status" value="1"/>
</dbReference>
<keyword evidence="3" id="KW-1185">Reference proteome</keyword>
<dbReference type="InterPro" id="IPR014748">
    <property type="entry name" value="Enoyl-CoA_hydra_C"/>
</dbReference>
<dbReference type="NCBIfam" id="NF046063">
    <property type="entry name" value="oxepin_alt"/>
    <property type="match status" value="1"/>
</dbReference>
<dbReference type="CDD" id="cd06558">
    <property type="entry name" value="crotonase-like"/>
    <property type="match status" value="1"/>
</dbReference>
<dbReference type="OrthoDB" id="9781757at2"/>
<evidence type="ECO:0000313" key="2">
    <source>
        <dbReference type="EMBL" id="RAI04124.1"/>
    </source>
</evidence>
<dbReference type="Gene3D" id="3.90.226.10">
    <property type="entry name" value="2-enoyl-CoA Hydratase, Chain A, domain 1"/>
    <property type="match status" value="1"/>
</dbReference>
<dbReference type="RefSeq" id="WP_111343336.1">
    <property type="nucleotide sequence ID" value="NZ_JAIWKD010000001.1"/>
</dbReference>
<gene>
    <name evidence="2" type="ORF">DLJ53_06655</name>
</gene>
<dbReference type="NCBIfam" id="NF005700">
    <property type="entry name" value="PRK07511.1"/>
    <property type="match status" value="1"/>
</dbReference>
<dbReference type="Pfam" id="PF00378">
    <property type="entry name" value="ECH_1"/>
    <property type="match status" value="1"/>
</dbReference>
<comment type="caution">
    <text evidence="2">The sequence shown here is derived from an EMBL/GenBank/DDBJ whole genome shotgun (WGS) entry which is preliminary data.</text>
</comment>
<sequence length="260" mass="27124">MARVETHQDGAVLTLVNNDPASRNSLVEEVYVGLTDALKAAEADPAVRAVVLTGAGGFFCSGGNIQSLKERVGSDYATRRRNVERLHGLIRTMRNLRLPIIAAVEGGAAGAGASLAAASDLIVASSSSYMSIAYVKIGLTPDGGATVFFGRALPRQLVQEMVWTGDRVPAERLHALGFVNRLAEPGSALADAQAWAAELARGPAQAIARGKALVNNAATASMDEQLDLEASGIADALGGDEAQEGLNAFLEKRPADFTRV</sequence>
<dbReference type="AlphaFoldDB" id="A0A8B2P2G2"/>
<name>A0A8B2P2G2_9HYPH</name>
<dbReference type="GO" id="GO:0004300">
    <property type="term" value="F:enoyl-CoA hydratase activity"/>
    <property type="evidence" value="ECO:0007669"/>
    <property type="project" value="UniProtKB-EC"/>
</dbReference>
<proteinExistence type="inferred from homology"/>
<dbReference type="SUPFAM" id="SSF52096">
    <property type="entry name" value="ClpP/crotonase"/>
    <property type="match status" value="1"/>
</dbReference>
<dbReference type="Proteomes" id="UP000249590">
    <property type="component" value="Unassembled WGS sequence"/>
</dbReference>
<evidence type="ECO:0000256" key="1">
    <source>
        <dbReference type="ARBA" id="ARBA00005254"/>
    </source>
</evidence>